<sequence>MDTGVIEGGLNASLTIWLLMHGKEVGSIIGKKGESVKRCASRVVHISTSQKGIVLRELSFWLDTLMPSSKPLLWKRTSAAL</sequence>
<dbReference type="Proteomes" id="UP001314169">
    <property type="component" value="Chromosome 2"/>
</dbReference>
<reference evidence="1" key="1">
    <citation type="submission" date="2023-12" db="EMBL/GenBank/DDBJ databases">
        <authorList>
            <person name="Brown T."/>
        </authorList>
    </citation>
    <scope>NUCLEOTIDE SEQUENCE</scope>
</reference>
<evidence type="ECO:0000313" key="1">
    <source>
        <dbReference type="EMBL" id="CAK6441514.1"/>
    </source>
</evidence>
<organism evidence="1 2">
    <name type="scientific">Pipistrellus nathusii</name>
    <name type="common">Nathusius' pipistrelle</name>
    <dbReference type="NCBI Taxonomy" id="59473"/>
    <lineage>
        <taxon>Eukaryota</taxon>
        <taxon>Metazoa</taxon>
        <taxon>Chordata</taxon>
        <taxon>Craniata</taxon>
        <taxon>Vertebrata</taxon>
        <taxon>Euteleostomi</taxon>
        <taxon>Mammalia</taxon>
        <taxon>Eutheria</taxon>
        <taxon>Laurasiatheria</taxon>
        <taxon>Chiroptera</taxon>
        <taxon>Yangochiroptera</taxon>
        <taxon>Vespertilionidae</taxon>
        <taxon>Pipistrellus</taxon>
    </lineage>
</organism>
<proteinExistence type="predicted"/>
<evidence type="ECO:0008006" key="3">
    <source>
        <dbReference type="Google" id="ProtNLM"/>
    </source>
</evidence>
<keyword evidence="2" id="KW-1185">Reference proteome</keyword>
<dbReference type="EMBL" id="OY882859">
    <property type="protein sequence ID" value="CAK6441514.1"/>
    <property type="molecule type" value="Genomic_DNA"/>
</dbReference>
<evidence type="ECO:0000313" key="2">
    <source>
        <dbReference type="Proteomes" id="UP001314169"/>
    </source>
</evidence>
<accession>A0ABN9ZTE3</accession>
<name>A0ABN9ZTE3_PIPNA</name>
<gene>
    <name evidence="1" type="ORF">MPIPNATIZW_LOCUS9820</name>
</gene>
<protein>
    <recommendedName>
        <fullName evidence="3">K Homology domain-containing protein</fullName>
    </recommendedName>
</protein>